<accession>A0A9P0G7F6</accession>
<gene>
    <name evidence="1" type="ORF">PSYICH_LOCUS1708</name>
</gene>
<dbReference type="PANTHER" id="PTHR47018:SF3">
    <property type="entry name" value="MYCBP-ASSOCIATED PROTEIN"/>
    <property type="match status" value="1"/>
</dbReference>
<protein>
    <submittedName>
        <fullName evidence="1">Uncharacterized protein</fullName>
    </submittedName>
</protein>
<dbReference type="AlphaFoldDB" id="A0A9P0G7F6"/>
<evidence type="ECO:0000313" key="1">
    <source>
        <dbReference type="EMBL" id="CAH1100731.1"/>
    </source>
</evidence>
<sequence>MMIESKIIASGLVNGIIVGKHFNRCKRLHPLMALGLQMLHFDQLLKTLKKSTEFDFLKVQIYDDLLEYQDQDPLLPSIKSEELLTNGVLSKLFSSYKQYVNRTLQGNHGKTAHYYMIYIQLVNYYVTLSRSIRMGDFEMFKYIIPKITNLFFMVNKQNYARWCVKYLDNLNNINETHPGLEDDFKKCFFGIKRTEKSFSRIPIDLTLEQTINTDAARRLSGISDFTNSIAARQRWTKSHSIRAVLISHVLDVCGLKQNQDVTADLKPSRIKMYAKQVTDFLNILENNFNPFDTSLDRDNLYNIATVKPTTTDVAEFLLNIEKNGDILRKHFINECADIEERFDKNKQNSLLVIKSLN</sequence>
<proteinExistence type="predicted"/>
<dbReference type="EMBL" id="OV651822">
    <property type="protein sequence ID" value="CAH1100731.1"/>
    <property type="molecule type" value="Genomic_DNA"/>
</dbReference>
<evidence type="ECO:0000313" key="2">
    <source>
        <dbReference type="Proteomes" id="UP001153636"/>
    </source>
</evidence>
<dbReference type="PANTHER" id="PTHR47018">
    <property type="entry name" value="CXC DOMAIN-CONTAINING PROTEIN-RELATED"/>
    <property type="match status" value="1"/>
</dbReference>
<dbReference type="Proteomes" id="UP001153636">
    <property type="component" value="Chromosome 10"/>
</dbReference>
<reference evidence="1" key="1">
    <citation type="submission" date="2022-01" db="EMBL/GenBank/DDBJ databases">
        <authorList>
            <person name="King R."/>
        </authorList>
    </citation>
    <scope>NUCLEOTIDE SEQUENCE</scope>
</reference>
<name>A0A9P0G7F6_9CUCU</name>
<dbReference type="OrthoDB" id="6765420at2759"/>
<organism evidence="1 2">
    <name type="scientific">Psylliodes chrysocephalus</name>
    <dbReference type="NCBI Taxonomy" id="3402493"/>
    <lineage>
        <taxon>Eukaryota</taxon>
        <taxon>Metazoa</taxon>
        <taxon>Ecdysozoa</taxon>
        <taxon>Arthropoda</taxon>
        <taxon>Hexapoda</taxon>
        <taxon>Insecta</taxon>
        <taxon>Pterygota</taxon>
        <taxon>Neoptera</taxon>
        <taxon>Endopterygota</taxon>
        <taxon>Coleoptera</taxon>
        <taxon>Polyphaga</taxon>
        <taxon>Cucujiformia</taxon>
        <taxon>Chrysomeloidea</taxon>
        <taxon>Chrysomelidae</taxon>
        <taxon>Galerucinae</taxon>
        <taxon>Alticini</taxon>
        <taxon>Psylliodes</taxon>
    </lineage>
</organism>
<keyword evidence="2" id="KW-1185">Reference proteome</keyword>